<dbReference type="AlphaFoldDB" id="A0A451BI61"/>
<accession>A0A451BI61</accession>
<protein>
    <submittedName>
        <fullName evidence="2">Uncharacterized protein</fullName>
    </submittedName>
</protein>
<feature type="transmembrane region" description="Helical" evidence="1">
    <location>
        <begin position="18"/>
        <end position="38"/>
    </location>
</feature>
<keyword evidence="1" id="KW-0812">Transmembrane</keyword>
<keyword evidence="1" id="KW-1133">Transmembrane helix</keyword>
<proteinExistence type="predicted"/>
<dbReference type="EMBL" id="CAADHB010000004">
    <property type="protein sequence ID" value="VFK77980.1"/>
    <property type="molecule type" value="Genomic_DNA"/>
</dbReference>
<name>A0A451BI61_9GAMM</name>
<keyword evidence="1" id="KW-0472">Membrane</keyword>
<gene>
    <name evidence="2" type="ORF">BECKSD772D_GA0070982_100449</name>
</gene>
<sequence>MTEQQNKTNCGKTRCRRLCVFGGLVATFFAACTAMWLVHIHEMGVKCEGDTFDTRCEAFDTGRDLEAGLVYRVSVETDGAWFDKCIAATPEGFGVKEYPSSRVPKHCDPEDYAYAKTGCDEDCVLKKREELEGWWGFKLLGQLRRSPEEPWFQLLGQVGDGPIFPIDWKLKQEKKSNQTVPSIVRTATIPPDRDGRLKLFVNDVDLIFLPWGRWFLYGNNQGTGTVEVVKHNETGE</sequence>
<evidence type="ECO:0000256" key="1">
    <source>
        <dbReference type="SAM" id="Phobius"/>
    </source>
</evidence>
<organism evidence="2">
    <name type="scientific">Candidatus Kentrum sp. SD</name>
    <dbReference type="NCBI Taxonomy" id="2126332"/>
    <lineage>
        <taxon>Bacteria</taxon>
        <taxon>Pseudomonadati</taxon>
        <taxon>Pseudomonadota</taxon>
        <taxon>Gammaproteobacteria</taxon>
        <taxon>Candidatus Kentrum</taxon>
    </lineage>
</organism>
<evidence type="ECO:0000313" key="2">
    <source>
        <dbReference type="EMBL" id="VFK77980.1"/>
    </source>
</evidence>
<dbReference type="Gene3D" id="2.60.120.430">
    <property type="entry name" value="Galactose-binding lectin"/>
    <property type="match status" value="1"/>
</dbReference>
<reference evidence="2" key="1">
    <citation type="submission" date="2019-02" db="EMBL/GenBank/DDBJ databases">
        <authorList>
            <person name="Gruber-Vodicka R. H."/>
            <person name="Seah K. B. B."/>
        </authorList>
    </citation>
    <scope>NUCLEOTIDE SEQUENCE</scope>
    <source>
        <strain evidence="2">BECK_S127</strain>
    </source>
</reference>
<dbReference type="PROSITE" id="PS51257">
    <property type="entry name" value="PROKAR_LIPOPROTEIN"/>
    <property type="match status" value="1"/>
</dbReference>